<reference evidence="3" key="1">
    <citation type="submission" date="2022-11" db="UniProtKB">
        <authorList>
            <consortium name="WormBaseParasite"/>
        </authorList>
    </citation>
    <scope>IDENTIFICATION</scope>
</reference>
<organism evidence="2 3">
    <name type="scientific">Panagrolaimus davidi</name>
    <dbReference type="NCBI Taxonomy" id="227884"/>
    <lineage>
        <taxon>Eukaryota</taxon>
        <taxon>Metazoa</taxon>
        <taxon>Ecdysozoa</taxon>
        <taxon>Nematoda</taxon>
        <taxon>Chromadorea</taxon>
        <taxon>Rhabditida</taxon>
        <taxon>Tylenchina</taxon>
        <taxon>Panagrolaimomorpha</taxon>
        <taxon>Panagrolaimoidea</taxon>
        <taxon>Panagrolaimidae</taxon>
        <taxon>Panagrolaimus</taxon>
    </lineage>
</organism>
<feature type="compositionally biased region" description="Basic and acidic residues" evidence="1">
    <location>
        <begin position="175"/>
        <end position="207"/>
    </location>
</feature>
<sequence length="314" mass="36944">METDFVTNVKSMVEKLLSPDRFQVKKLGLSEMRSKDMSKYILECMECFENNKQFAPQAVQVVNQKFMINLEAEKAIEKYVQGMDKDEKRRHQMIVNERRYREQLAREKEEANAKLDKEKRENEKKQAEILAQKERERIQLEREHAAKMEMERIAHEKKQAELVRKQEEERKRLEAEMKSKLEAEKKESERREREIRAENERERRTLENSRSSSQMPDLLMAQLMHLQLSSAAANTNRYHPGYSNGYCNNGMYGSGLEYGNGYGNYNMYGGGSSSYGNSSRSRRGNPANASDVYYDEKVNRFRNSRGRFTENPNK</sequence>
<evidence type="ECO:0000313" key="2">
    <source>
        <dbReference type="Proteomes" id="UP000887578"/>
    </source>
</evidence>
<proteinExistence type="predicted"/>
<name>A0A914QTP2_9BILA</name>
<feature type="region of interest" description="Disordered" evidence="1">
    <location>
        <begin position="175"/>
        <end position="214"/>
    </location>
</feature>
<dbReference type="AlphaFoldDB" id="A0A914QTP2"/>
<dbReference type="Proteomes" id="UP000887578">
    <property type="component" value="Unplaced"/>
</dbReference>
<evidence type="ECO:0000313" key="3">
    <source>
        <dbReference type="WBParaSite" id="PDA_v2.g729.t1"/>
    </source>
</evidence>
<protein>
    <submittedName>
        <fullName evidence="3">Uncharacterized protein</fullName>
    </submittedName>
</protein>
<feature type="region of interest" description="Disordered" evidence="1">
    <location>
        <begin position="273"/>
        <end position="314"/>
    </location>
</feature>
<feature type="region of interest" description="Disordered" evidence="1">
    <location>
        <begin position="105"/>
        <end position="124"/>
    </location>
</feature>
<keyword evidence="2" id="KW-1185">Reference proteome</keyword>
<accession>A0A914QTP2</accession>
<dbReference type="WBParaSite" id="PDA_v2.g729.t1">
    <property type="protein sequence ID" value="PDA_v2.g729.t1"/>
    <property type="gene ID" value="PDA_v2.g729"/>
</dbReference>
<evidence type="ECO:0000256" key="1">
    <source>
        <dbReference type="SAM" id="MobiDB-lite"/>
    </source>
</evidence>